<gene>
    <name evidence="5" type="ORF">S01H4_14741</name>
</gene>
<dbReference type="GO" id="GO:0015074">
    <property type="term" value="P:DNA integration"/>
    <property type="evidence" value="ECO:0007669"/>
    <property type="project" value="UniProtKB-KW"/>
</dbReference>
<keyword evidence="2" id="KW-0229">DNA integration</keyword>
<sequence>TRESFIQENPLRNYHAPAAGESIPATLTPEQMALLLSQPDQRRPEQFRDFVMMCMFYDAKCRLSELAAMSIDRLDLESEVSSFTVPGKGGRWLTYYFSRQGMKLLHRYLATRPAPAPGVTSVFLRYDGQPLIEERIYRQVRHYGEKAGIKVHPHMFRHSGAREHLRHGGNLAELMVLLNHRTLRSTMIYSKLESDDARRAMMRFSPLNALGVVPKNKRRGT</sequence>
<dbReference type="EMBL" id="BART01006460">
    <property type="protein sequence ID" value="GAG63989.1"/>
    <property type="molecule type" value="Genomic_DNA"/>
</dbReference>
<comment type="caution">
    <text evidence="5">The sequence shown here is derived from an EMBL/GenBank/DDBJ whole genome shotgun (WGS) entry which is preliminary data.</text>
</comment>
<evidence type="ECO:0000259" key="4">
    <source>
        <dbReference type="PROSITE" id="PS51898"/>
    </source>
</evidence>
<dbReference type="InterPro" id="IPR050090">
    <property type="entry name" value="Tyrosine_recombinase_XerCD"/>
</dbReference>
<accession>X0Z4P6</accession>
<protein>
    <recommendedName>
        <fullName evidence="4">Tyr recombinase domain-containing protein</fullName>
    </recommendedName>
</protein>
<organism evidence="5">
    <name type="scientific">marine sediment metagenome</name>
    <dbReference type="NCBI Taxonomy" id="412755"/>
    <lineage>
        <taxon>unclassified sequences</taxon>
        <taxon>metagenomes</taxon>
        <taxon>ecological metagenomes</taxon>
    </lineage>
</organism>
<dbReference type="SUPFAM" id="SSF56349">
    <property type="entry name" value="DNA breaking-rejoining enzymes"/>
    <property type="match status" value="1"/>
</dbReference>
<evidence type="ECO:0000256" key="1">
    <source>
        <dbReference type="ARBA" id="ARBA00004496"/>
    </source>
</evidence>
<evidence type="ECO:0000313" key="5">
    <source>
        <dbReference type="EMBL" id="GAG63989.1"/>
    </source>
</evidence>
<feature type="non-terminal residue" evidence="5">
    <location>
        <position position="1"/>
    </location>
</feature>
<feature type="domain" description="Tyr recombinase" evidence="4">
    <location>
        <begin position="22"/>
        <end position="202"/>
    </location>
</feature>
<dbReference type="GO" id="GO:0003677">
    <property type="term" value="F:DNA binding"/>
    <property type="evidence" value="ECO:0007669"/>
    <property type="project" value="InterPro"/>
</dbReference>
<name>X0Z4P6_9ZZZZ</name>
<comment type="subcellular location">
    <subcellularLocation>
        <location evidence="1">Cytoplasm</location>
    </subcellularLocation>
</comment>
<dbReference type="GO" id="GO:0006310">
    <property type="term" value="P:DNA recombination"/>
    <property type="evidence" value="ECO:0007669"/>
    <property type="project" value="UniProtKB-KW"/>
</dbReference>
<proteinExistence type="predicted"/>
<dbReference type="AlphaFoldDB" id="X0Z4P6"/>
<dbReference type="Gene3D" id="1.10.443.10">
    <property type="entry name" value="Intergrase catalytic core"/>
    <property type="match status" value="1"/>
</dbReference>
<dbReference type="PANTHER" id="PTHR30349">
    <property type="entry name" value="PHAGE INTEGRASE-RELATED"/>
    <property type="match status" value="1"/>
</dbReference>
<evidence type="ECO:0000256" key="2">
    <source>
        <dbReference type="ARBA" id="ARBA00022908"/>
    </source>
</evidence>
<dbReference type="InterPro" id="IPR011010">
    <property type="entry name" value="DNA_brk_join_enz"/>
</dbReference>
<keyword evidence="3" id="KW-0233">DNA recombination</keyword>
<dbReference type="InterPro" id="IPR002104">
    <property type="entry name" value="Integrase_catalytic"/>
</dbReference>
<evidence type="ECO:0000256" key="3">
    <source>
        <dbReference type="ARBA" id="ARBA00023172"/>
    </source>
</evidence>
<dbReference type="GO" id="GO:0005737">
    <property type="term" value="C:cytoplasm"/>
    <property type="evidence" value="ECO:0007669"/>
    <property type="project" value="UniProtKB-SubCell"/>
</dbReference>
<dbReference type="Pfam" id="PF00589">
    <property type="entry name" value="Phage_integrase"/>
    <property type="match status" value="1"/>
</dbReference>
<dbReference type="InterPro" id="IPR013762">
    <property type="entry name" value="Integrase-like_cat_sf"/>
</dbReference>
<dbReference type="PROSITE" id="PS51898">
    <property type="entry name" value="TYR_RECOMBINASE"/>
    <property type="match status" value="1"/>
</dbReference>
<reference evidence="5" key="1">
    <citation type="journal article" date="2014" name="Front. Microbiol.">
        <title>High frequency of phylogenetically diverse reductive dehalogenase-homologous genes in deep subseafloor sedimentary metagenomes.</title>
        <authorList>
            <person name="Kawai M."/>
            <person name="Futagami T."/>
            <person name="Toyoda A."/>
            <person name="Takaki Y."/>
            <person name="Nishi S."/>
            <person name="Hori S."/>
            <person name="Arai W."/>
            <person name="Tsubouchi T."/>
            <person name="Morono Y."/>
            <person name="Uchiyama I."/>
            <person name="Ito T."/>
            <person name="Fujiyama A."/>
            <person name="Inagaki F."/>
            <person name="Takami H."/>
        </authorList>
    </citation>
    <scope>NUCLEOTIDE SEQUENCE</scope>
    <source>
        <strain evidence="5">Expedition CK06-06</strain>
    </source>
</reference>
<dbReference type="PANTHER" id="PTHR30349:SF77">
    <property type="entry name" value="TYROSINE RECOMBINASE XERC"/>
    <property type="match status" value="1"/>
</dbReference>